<organism evidence="2 3">
    <name type="scientific">Mycena pura</name>
    <dbReference type="NCBI Taxonomy" id="153505"/>
    <lineage>
        <taxon>Eukaryota</taxon>
        <taxon>Fungi</taxon>
        <taxon>Dikarya</taxon>
        <taxon>Basidiomycota</taxon>
        <taxon>Agaricomycotina</taxon>
        <taxon>Agaricomycetes</taxon>
        <taxon>Agaricomycetidae</taxon>
        <taxon>Agaricales</taxon>
        <taxon>Marasmiineae</taxon>
        <taxon>Mycenaceae</taxon>
        <taxon>Mycena</taxon>
    </lineage>
</organism>
<reference evidence="2" key="1">
    <citation type="submission" date="2023-03" db="EMBL/GenBank/DDBJ databases">
        <title>Massive genome expansion in bonnet fungi (Mycena s.s.) driven by repeated elements and novel gene families across ecological guilds.</title>
        <authorList>
            <consortium name="Lawrence Berkeley National Laboratory"/>
            <person name="Harder C.B."/>
            <person name="Miyauchi S."/>
            <person name="Viragh M."/>
            <person name="Kuo A."/>
            <person name="Thoen E."/>
            <person name="Andreopoulos B."/>
            <person name="Lu D."/>
            <person name="Skrede I."/>
            <person name="Drula E."/>
            <person name="Henrissat B."/>
            <person name="Morin E."/>
            <person name="Kohler A."/>
            <person name="Barry K."/>
            <person name="LaButti K."/>
            <person name="Morin E."/>
            <person name="Salamov A."/>
            <person name="Lipzen A."/>
            <person name="Mereny Z."/>
            <person name="Hegedus B."/>
            <person name="Baldrian P."/>
            <person name="Stursova M."/>
            <person name="Weitz H."/>
            <person name="Taylor A."/>
            <person name="Grigoriev I.V."/>
            <person name="Nagy L.G."/>
            <person name="Martin F."/>
            <person name="Kauserud H."/>
        </authorList>
    </citation>
    <scope>NUCLEOTIDE SEQUENCE</scope>
    <source>
        <strain evidence="2">9144</strain>
    </source>
</reference>
<accession>A0AAD6Y3Y0</accession>
<evidence type="ECO:0000256" key="1">
    <source>
        <dbReference type="SAM" id="MobiDB-lite"/>
    </source>
</evidence>
<feature type="region of interest" description="Disordered" evidence="1">
    <location>
        <begin position="154"/>
        <end position="181"/>
    </location>
</feature>
<dbReference type="Proteomes" id="UP001219525">
    <property type="component" value="Unassembled WGS sequence"/>
</dbReference>
<evidence type="ECO:0000313" key="2">
    <source>
        <dbReference type="EMBL" id="KAJ7198019.1"/>
    </source>
</evidence>
<gene>
    <name evidence="2" type="ORF">GGX14DRAFT_667356</name>
</gene>
<dbReference type="AlphaFoldDB" id="A0AAD6Y3Y0"/>
<sequence length="207" mass="23418">MLTTSHGPSRTRWRGRSIQTGALLGGVNNHTFYFIFIHVPELHYSPAHPIPVEFPPAFQAKRQTKREGVLSDVTNRSCALRRRGDERVQLAPNSVVHAWFRARNWIRNWGDASCTRVLLMRKELKRKHEKCARSCSEPRARFLKAAQIIRVVDGDSARPGAEHAKEQHDVRDGARASAAHSSSAVHAPVIFRRAQAVKTGMYGRLDR</sequence>
<name>A0AAD6Y3Y0_9AGAR</name>
<feature type="compositionally biased region" description="Basic and acidic residues" evidence="1">
    <location>
        <begin position="154"/>
        <end position="174"/>
    </location>
</feature>
<dbReference type="EMBL" id="JARJCW010000075">
    <property type="protein sequence ID" value="KAJ7198019.1"/>
    <property type="molecule type" value="Genomic_DNA"/>
</dbReference>
<comment type="caution">
    <text evidence="2">The sequence shown here is derived from an EMBL/GenBank/DDBJ whole genome shotgun (WGS) entry which is preliminary data.</text>
</comment>
<proteinExistence type="predicted"/>
<keyword evidence="3" id="KW-1185">Reference proteome</keyword>
<evidence type="ECO:0000313" key="3">
    <source>
        <dbReference type="Proteomes" id="UP001219525"/>
    </source>
</evidence>
<protein>
    <submittedName>
        <fullName evidence="2">Uncharacterized protein</fullName>
    </submittedName>
</protein>